<keyword evidence="5" id="KW-1185">Reference proteome</keyword>
<evidence type="ECO:0000256" key="1">
    <source>
        <dbReference type="ARBA" id="ARBA00022729"/>
    </source>
</evidence>
<name>A0ABT6XSC4_9FLAO</name>
<evidence type="ECO:0000256" key="2">
    <source>
        <dbReference type="SAM" id="SignalP"/>
    </source>
</evidence>
<evidence type="ECO:0000259" key="3">
    <source>
        <dbReference type="Pfam" id="PF18962"/>
    </source>
</evidence>
<feature type="signal peptide" evidence="2">
    <location>
        <begin position="1"/>
        <end position="18"/>
    </location>
</feature>
<feature type="chain" id="PRO_5045646794" evidence="2">
    <location>
        <begin position="19"/>
        <end position="308"/>
    </location>
</feature>
<feature type="domain" description="Secretion system C-terminal sorting" evidence="3">
    <location>
        <begin position="236"/>
        <end position="306"/>
    </location>
</feature>
<evidence type="ECO:0000313" key="5">
    <source>
        <dbReference type="Proteomes" id="UP001230035"/>
    </source>
</evidence>
<accession>A0ABT6XSC4</accession>
<evidence type="ECO:0000313" key="4">
    <source>
        <dbReference type="EMBL" id="MDI9257732.1"/>
    </source>
</evidence>
<dbReference type="Pfam" id="PF18962">
    <property type="entry name" value="Por_Secre_tail"/>
    <property type="match status" value="1"/>
</dbReference>
<gene>
    <name evidence="4" type="ORF">QHT84_09930</name>
</gene>
<proteinExistence type="predicted"/>
<dbReference type="Gene3D" id="2.60.120.200">
    <property type="match status" value="1"/>
</dbReference>
<dbReference type="NCBIfam" id="NF038128">
    <property type="entry name" value="choice_anch_J"/>
    <property type="match status" value="1"/>
</dbReference>
<keyword evidence="1 2" id="KW-0732">Signal</keyword>
<sequence length="308" mass="33233">MKKLLLIALSAVGLQASAQNVLFEDSFETYNDFIITGIGNWSTLDLDLRPTYTGGADNPTWANAGAVMAYQIFNPTTALVTNATSGAEVRNFDPRTGSKYAASWAAVPGAGNVANNDWLISPPITLGSSGNELSVWVKSMSSTYGLEDYSIGVYVGSGTPTSGDDFILFLDALGAEAPYPNWEEVVLSLDDYSGQTIRVGIRNEGLDQYMFMVDDFKVTTADLGVNEAFARKFNTYPNPASNVVTVSNNYNILLTDVTVTDINGRVVKSMKVNNLAEVQVNVAELNAGVYFMNIDTDSGKVVKKFIKS</sequence>
<dbReference type="Proteomes" id="UP001230035">
    <property type="component" value="Unassembled WGS sequence"/>
</dbReference>
<comment type="caution">
    <text evidence="4">The sequence shown here is derived from an EMBL/GenBank/DDBJ whole genome shotgun (WGS) entry which is preliminary data.</text>
</comment>
<dbReference type="NCBIfam" id="TIGR04183">
    <property type="entry name" value="Por_Secre_tail"/>
    <property type="match status" value="1"/>
</dbReference>
<organism evidence="4 5">
    <name type="scientific">Flavobacterium sedimenticola</name>
    <dbReference type="NCBI Taxonomy" id="3043286"/>
    <lineage>
        <taxon>Bacteria</taxon>
        <taxon>Pseudomonadati</taxon>
        <taxon>Bacteroidota</taxon>
        <taxon>Flavobacteriia</taxon>
        <taxon>Flavobacteriales</taxon>
        <taxon>Flavobacteriaceae</taxon>
        <taxon>Flavobacterium</taxon>
    </lineage>
</organism>
<protein>
    <submittedName>
        <fullName evidence="4">T9SS type A sorting domain-containing protein</fullName>
    </submittedName>
</protein>
<reference evidence="4 5" key="1">
    <citation type="submission" date="2023-05" db="EMBL/GenBank/DDBJ databases">
        <title>Flavobacterium sedimenti sp. nov., isolated from the sediment.</title>
        <authorList>
            <person name="Wu N."/>
        </authorList>
    </citation>
    <scope>NUCLEOTIDE SEQUENCE [LARGE SCALE GENOMIC DNA]</scope>
    <source>
        <strain evidence="4 5">YZ-48</strain>
    </source>
</reference>
<dbReference type="RefSeq" id="WP_283239410.1">
    <property type="nucleotide sequence ID" value="NZ_JASGBP010000006.1"/>
</dbReference>
<dbReference type="EMBL" id="JASGBP010000006">
    <property type="protein sequence ID" value="MDI9257732.1"/>
    <property type="molecule type" value="Genomic_DNA"/>
</dbReference>
<dbReference type="InterPro" id="IPR026444">
    <property type="entry name" value="Secre_tail"/>
</dbReference>